<protein>
    <recommendedName>
        <fullName evidence="5">Methyltransferase</fullName>
        <ecNumber evidence="5">2.1.1.-</ecNumber>
    </recommendedName>
</protein>
<dbReference type="NCBIfam" id="NF010253">
    <property type="entry name" value="PRK13699.1"/>
    <property type="match status" value="1"/>
</dbReference>
<dbReference type="PRINTS" id="PR00508">
    <property type="entry name" value="S21N4MTFRASE"/>
</dbReference>
<dbReference type="Pfam" id="PF01555">
    <property type="entry name" value="N6_N4_Mtase"/>
    <property type="match status" value="2"/>
</dbReference>
<evidence type="ECO:0000259" key="6">
    <source>
        <dbReference type="Pfam" id="PF01555"/>
    </source>
</evidence>
<evidence type="ECO:0000256" key="3">
    <source>
        <dbReference type="ARBA" id="ARBA00022679"/>
    </source>
</evidence>
<dbReference type="EC" id="2.1.1.-" evidence="5"/>
<dbReference type="InterPro" id="IPR001091">
    <property type="entry name" value="RM_Methyltransferase"/>
</dbReference>
<evidence type="ECO:0000313" key="7">
    <source>
        <dbReference type="EMBL" id="CEF41395.1"/>
    </source>
</evidence>
<dbReference type="GO" id="GO:0008170">
    <property type="term" value="F:N-methyltransferase activity"/>
    <property type="evidence" value="ECO:0007669"/>
    <property type="project" value="InterPro"/>
</dbReference>
<comment type="similarity">
    <text evidence="1 5">Belongs to the N(4)/N(6)-methyltransferase family.</text>
</comment>
<keyword evidence="3 7" id="KW-0808">Transferase</keyword>
<accession>A0A0U5BA14</accession>
<feature type="domain" description="DNA methylase N-4/N-6" evidence="6">
    <location>
        <begin position="32"/>
        <end position="140"/>
    </location>
</feature>
<keyword evidence="8" id="KW-1185">Reference proteome</keyword>
<dbReference type="SUPFAM" id="SSF53335">
    <property type="entry name" value="S-adenosyl-L-methionine-dependent methyltransferases"/>
    <property type="match status" value="1"/>
</dbReference>
<dbReference type="GO" id="GO:0009007">
    <property type="term" value="F:site-specific DNA-methyltransferase (adenine-specific) activity"/>
    <property type="evidence" value="ECO:0007669"/>
    <property type="project" value="UniProtKB-EC"/>
</dbReference>
<dbReference type="Gene3D" id="3.40.50.150">
    <property type="entry name" value="Vaccinia Virus protein VP39"/>
    <property type="match status" value="1"/>
</dbReference>
<evidence type="ECO:0000256" key="5">
    <source>
        <dbReference type="RuleBase" id="RU362026"/>
    </source>
</evidence>
<dbReference type="KEGG" id="asz:ASN_2089"/>
<dbReference type="PROSITE" id="PS00092">
    <property type="entry name" value="N6_MTASE"/>
    <property type="match status" value="1"/>
</dbReference>
<dbReference type="PANTHER" id="PTHR13370:SF3">
    <property type="entry name" value="TRNA (GUANINE(10)-N2)-METHYLTRANSFERASE HOMOLOG"/>
    <property type="match status" value="1"/>
</dbReference>
<dbReference type="REBASE" id="137741">
    <property type="entry name" value="M.Ase108BORF2089P"/>
</dbReference>
<dbReference type="GO" id="GO:0005737">
    <property type="term" value="C:cytoplasm"/>
    <property type="evidence" value="ECO:0007669"/>
    <property type="project" value="TreeGrafter"/>
</dbReference>
<dbReference type="PANTHER" id="PTHR13370">
    <property type="entry name" value="RNA METHYLASE-RELATED"/>
    <property type="match status" value="1"/>
</dbReference>
<evidence type="ECO:0000313" key="8">
    <source>
        <dbReference type="Proteomes" id="UP000056109"/>
    </source>
</evidence>
<evidence type="ECO:0000256" key="2">
    <source>
        <dbReference type="ARBA" id="ARBA00022603"/>
    </source>
</evidence>
<evidence type="ECO:0000256" key="1">
    <source>
        <dbReference type="ARBA" id="ARBA00006594"/>
    </source>
</evidence>
<name>A0A0U5BA14_9PROT</name>
<dbReference type="GeneID" id="34783139"/>
<dbReference type="AlphaFoldDB" id="A0A0U5BA14"/>
<comment type="catalytic activity">
    <reaction evidence="4">
        <text>a 2'-deoxyadenosine in DNA + S-adenosyl-L-methionine = an N(6)-methyl-2'-deoxyadenosine in DNA + S-adenosyl-L-homocysteine + H(+)</text>
        <dbReference type="Rhea" id="RHEA:15197"/>
        <dbReference type="Rhea" id="RHEA-COMP:12418"/>
        <dbReference type="Rhea" id="RHEA-COMP:12419"/>
        <dbReference type="ChEBI" id="CHEBI:15378"/>
        <dbReference type="ChEBI" id="CHEBI:57856"/>
        <dbReference type="ChEBI" id="CHEBI:59789"/>
        <dbReference type="ChEBI" id="CHEBI:90615"/>
        <dbReference type="ChEBI" id="CHEBI:90616"/>
        <dbReference type="EC" id="2.1.1.72"/>
    </reaction>
</comment>
<gene>
    <name evidence="7" type="ORF">ASN_2089</name>
</gene>
<proteinExistence type="inferred from homology"/>
<dbReference type="InterPro" id="IPR002052">
    <property type="entry name" value="DNA_methylase_N6_adenine_CS"/>
</dbReference>
<dbReference type="EMBL" id="LN606600">
    <property type="protein sequence ID" value="CEF41395.1"/>
    <property type="molecule type" value="Genomic_DNA"/>
</dbReference>
<dbReference type="PATRIC" id="fig|446692.3.peg.2160"/>
<dbReference type="GO" id="GO:0032259">
    <property type="term" value="P:methylation"/>
    <property type="evidence" value="ECO:0007669"/>
    <property type="project" value="UniProtKB-KW"/>
</dbReference>
<dbReference type="GO" id="GO:0003677">
    <property type="term" value="F:DNA binding"/>
    <property type="evidence" value="ECO:0007669"/>
    <property type="project" value="InterPro"/>
</dbReference>
<dbReference type="RefSeq" id="WP_058988015.1">
    <property type="nucleotide sequence ID" value="NZ_LN606600.1"/>
</dbReference>
<dbReference type="InterPro" id="IPR002941">
    <property type="entry name" value="DNA_methylase_N4/N6"/>
</dbReference>
<reference evidence="8" key="1">
    <citation type="submission" date="2014-09" db="EMBL/GenBank/DDBJ databases">
        <authorList>
            <person name="Illeghems K.G."/>
        </authorList>
    </citation>
    <scope>NUCLEOTIDE SEQUENCE [LARGE SCALE GENOMIC DNA]</scope>
    <source>
        <strain evidence="8">108B</strain>
    </source>
</reference>
<sequence length="226" mass="24891">MTGNTTTATDFRNTILNGDSVQLMRALPRNAVDFILTDPPYLVNYQGRDGRKVRNDDNARWLRPAVNEMHRVLKWGGLAVSFYGWNKIDLFADAWKAAGFRMVGHIVFRKSYASSSGFLRYEHESAYLLAKGNVKRPGQPVPDVIDMPYSGNKLHPTQKPVAALLPLVDAFCPAGGLVLDPFCGSGSSLVAAQHLGRDWLGMELDADHAATATRRLAWHAAKKIAA</sequence>
<keyword evidence="2 7" id="KW-0489">Methyltransferase</keyword>
<dbReference type="Proteomes" id="UP000056109">
    <property type="component" value="Chromosome I"/>
</dbReference>
<feature type="domain" description="DNA methylase N-4/N-6" evidence="6">
    <location>
        <begin position="151"/>
        <end position="212"/>
    </location>
</feature>
<dbReference type="InterPro" id="IPR029063">
    <property type="entry name" value="SAM-dependent_MTases_sf"/>
</dbReference>
<evidence type="ECO:0000256" key="4">
    <source>
        <dbReference type="ARBA" id="ARBA00047942"/>
    </source>
</evidence>
<organism evidence="7 8">
    <name type="scientific">Acetobacter senegalensis</name>
    <dbReference type="NCBI Taxonomy" id="446692"/>
    <lineage>
        <taxon>Bacteria</taxon>
        <taxon>Pseudomonadati</taxon>
        <taxon>Pseudomonadota</taxon>
        <taxon>Alphaproteobacteria</taxon>
        <taxon>Acetobacterales</taxon>
        <taxon>Acetobacteraceae</taxon>
        <taxon>Acetobacter</taxon>
    </lineage>
</organism>